<evidence type="ECO:0000256" key="10">
    <source>
        <dbReference type="PROSITE-ProRule" id="PRU00288"/>
    </source>
</evidence>
<dbReference type="SMART" id="SM00248">
    <property type="entry name" value="ANK"/>
    <property type="match status" value="2"/>
</dbReference>
<dbReference type="Gene3D" id="1.20.1270.60">
    <property type="entry name" value="Arfaptin homology (AH) domain/BAR domain"/>
    <property type="match status" value="1"/>
</dbReference>
<dbReference type="PRINTS" id="PR00405">
    <property type="entry name" value="REVINTRACTNG"/>
</dbReference>
<dbReference type="PROSITE" id="PS50115">
    <property type="entry name" value="ARFGAP"/>
    <property type="match status" value="1"/>
</dbReference>
<evidence type="ECO:0000259" key="14">
    <source>
        <dbReference type="PROSITE" id="PS50115"/>
    </source>
</evidence>
<feature type="region of interest" description="Disordered" evidence="11">
    <location>
        <begin position="1057"/>
        <end position="1101"/>
    </location>
</feature>
<dbReference type="SMART" id="SM00105">
    <property type="entry name" value="ArfGap"/>
    <property type="match status" value="1"/>
</dbReference>
<evidence type="ECO:0000313" key="15">
    <source>
        <dbReference type="EMBL" id="MBW38347.1"/>
    </source>
</evidence>
<feature type="compositionally biased region" description="Polar residues" evidence="11">
    <location>
        <begin position="1072"/>
        <end position="1100"/>
    </location>
</feature>
<dbReference type="InterPro" id="IPR043593">
    <property type="entry name" value="ASAP"/>
</dbReference>
<dbReference type="FunFam" id="1.10.220.150:FF:000016">
    <property type="entry name" value="Uncharacterized protein, isoform B"/>
    <property type="match status" value="1"/>
</dbReference>
<dbReference type="SMART" id="SM00326">
    <property type="entry name" value="SH3"/>
    <property type="match status" value="1"/>
</dbReference>
<feature type="domain" description="Arf-GAP" evidence="14">
    <location>
        <begin position="425"/>
        <end position="546"/>
    </location>
</feature>
<dbReference type="SUPFAM" id="SSF57863">
    <property type="entry name" value="ArfGap/RecO-like zinc finger"/>
    <property type="match status" value="1"/>
</dbReference>
<dbReference type="InterPro" id="IPR037278">
    <property type="entry name" value="ARFGAP/RecO"/>
</dbReference>
<dbReference type="Pfam" id="PF14604">
    <property type="entry name" value="SH3_9"/>
    <property type="match status" value="1"/>
</dbReference>
<dbReference type="Gene3D" id="2.30.30.40">
    <property type="entry name" value="SH3 Domains"/>
    <property type="match status" value="1"/>
</dbReference>
<feature type="compositionally biased region" description="Low complexity" evidence="11">
    <location>
        <begin position="779"/>
        <end position="802"/>
    </location>
</feature>
<keyword evidence="6" id="KW-0862">Zinc</keyword>
<dbReference type="SUPFAM" id="SSF103657">
    <property type="entry name" value="BAR/IMD domain-like"/>
    <property type="match status" value="1"/>
</dbReference>
<dbReference type="Gene3D" id="1.10.220.150">
    <property type="entry name" value="Arf GTPase activating protein"/>
    <property type="match status" value="1"/>
</dbReference>
<feature type="compositionally biased region" description="Low complexity" evidence="11">
    <location>
        <begin position="749"/>
        <end position="759"/>
    </location>
</feature>
<evidence type="ECO:0000256" key="6">
    <source>
        <dbReference type="ARBA" id="ARBA00022833"/>
    </source>
</evidence>
<feature type="compositionally biased region" description="Gly residues" evidence="11">
    <location>
        <begin position="803"/>
        <end position="822"/>
    </location>
</feature>
<evidence type="ECO:0000259" key="13">
    <source>
        <dbReference type="PROSITE" id="PS50003"/>
    </source>
</evidence>
<dbReference type="InterPro" id="IPR036028">
    <property type="entry name" value="SH3-like_dom_sf"/>
</dbReference>
<dbReference type="CDD" id="cd13251">
    <property type="entry name" value="PH_ASAP"/>
    <property type="match status" value="1"/>
</dbReference>
<keyword evidence="7 8" id="KW-0040">ANK repeat</keyword>
<dbReference type="CDD" id="cd08834">
    <property type="entry name" value="ArfGap_ASAP"/>
    <property type="match status" value="1"/>
</dbReference>
<dbReference type="EMBL" id="GGFK01005026">
    <property type="protein sequence ID" value="MBW38347.1"/>
    <property type="molecule type" value="Transcribed_RNA"/>
</dbReference>
<dbReference type="InterPro" id="IPR004148">
    <property type="entry name" value="BAR_dom"/>
</dbReference>
<dbReference type="PANTHER" id="PTHR45854:SF3">
    <property type="entry name" value="ARFGAP WITH SH3 DOMAIN, ANK REPEAT AND PH DOMAIN-CONTAINING PROTEIN"/>
    <property type="match status" value="1"/>
</dbReference>
<dbReference type="Pfam" id="PF01412">
    <property type="entry name" value="ArfGap"/>
    <property type="match status" value="1"/>
</dbReference>
<dbReference type="Gene3D" id="1.25.40.20">
    <property type="entry name" value="Ankyrin repeat-containing domain"/>
    <property type="match status" value="1"/>
</dbReference>
<dbReference type="CDD" id="cd11821">
    <property type="entry name" value="SH3_ASAP"/>
    <property type="match status" value="1"/>
</dbReference>
<organism evidence="15">
    <name type="scientific">Anopheles triannulatus</name>
    <dbReference type="NCBI Taxonomy" id="58253"/>
    <lineage>
        <taxon>Eukaryota</taxon>
        <taxon>Metazoa</taxon>
        <taxon>Ecdysozoa</taxon>
        <taxon>Arthropoda</taxon>
        <taxon>Hexapoda</taxon>
        <taxon>Insecta</taxon>
        <taxon>Pterygota</taxon>
        <taxon>Neoptera</taxon>
        <taxon>Endopterygota</taxon>
        <taxon>Diptera</taxon>
        <taxon>Nematocera</taxon>
        <taxon>Culicoidea</taxon>
        <taxon>Culicidae</taxon>
        <taxon>Anophelinae</taxon>
        <taxon>Anopheles</taxon>
    </lineage>
</organism>
<dbReference type="SUPFAM" id="SSF50729">
    <property type="entry name" value="PH domain-like"/>
    <property type="match status" value="1"/>
</dbReference>
<feature type="domain" description="SH3" evidence="12">
    <location>
        <begin position="1196"/>
        <end position="1260"/>
    </location>
</feature>
<dbReference type="SUPFAM" id="SSF50044">
    <property type="entry name" value="SH3-domain"/>
    <property type="match status" value="1"/>
</dbReference>
<dbReference type="InterPro" id="IPR036770">
    <property type="entry name" value="Ankyrin_rpt-contain_sf"/>
</dbReference>
<dbReference type="FunFam" id="2.30.29.30:FF:000322">
    <property type="entry name" value="Uncharacterized protein, isoform B"/>
    <property type="match status" value="1"/>
</dbReference>
<dbReference type="PROSITE" id="PS50003">
    <property type="entry name" value="PH_DOMAIN"/>
    <property type="match status" value="1"/>
</dbReference>
<evidence type="ECO:0000256" key="2">
    <source>
        <dbReference type="ARBA" id="ARBA00022443"/>
    </source>
</evidence>
<evidence type="ECO:0000256" key="11">
    <source>
        <dbReference type="SAM" id="MobiDB-lite"/>
    </source>
</evidence>
<reference evidence="15" key="1">
    <citation type="submission" date="2018-01" db="EMBL/GenBank/DDBJ databases">
        <title>An insight into the sialome of Amazonian anophelines.</title>
        <authorList>
            <person name="Ribeiro J.M."/>
            <person name="Scarpassa V."/>
            <person name="Calvo E."/>
        </authorList>
    </citation>
    <scope>NUCLEOTIDE SEQUENCE</scope>
    <source>
        <tissue evidence="15">Salivary glands</tissue>
    </source>
</reference>
<evidence type="ECO:0000256" key="5">
    <source>
        <dbReference type="ARBA" id="ARBA00022737"/>
    </source>
</evidence>
<evidence type="ECO:0000256" key="3">
    <source>
        <dbReference type="ARBA" id="ARBA00022490"/>
    </source>
</evidence>
<dbReference type="InterPro" id="IPR001452">
    <property type="entry name" value="SH3_domain"/>
</dbReference>
<dbReference type="PROSITE" id="PS50002">
    <property type="entry name" value="SH3"/>
    <property type="match status" value="1"/>
</dbReference>
<dbReference type="Gene3D" id="1.25.40.950">
    <property type="match status" value="1"/>
</dbReference>
<keyword evidence="5" id="KW-0677">Repeat</keyword>
<dbReference type="Gene3D" id="2.30.29.30">
    <property type="entry name" value="Pleckstrin-homology domain (PH domain)/Phosphotyrosine-binding domain (PTB)"/>
    <property type="match status" value="1"/>
</dbReference>
<accession>A0A2M4AC38</accession>
<dbReference type="Pfam" id="PF00169">
    <property type="entry name" value="PH"/>
    <property type="match status" value="1"/>
</dbReference>
<dbReference type="Pfam" id="PF16746">
    <property type="entry name" value="BAR_3"/>
    <property type="match status" value="1"/>
</dbReference>
<comment type="subcellular location">
    <subcellularLocation>
        <location evidence="1">Cytoplasm</location>
    </subcellularLocation>
</comment>
<evidence type="ECO:0000256" key="7">
    <source>
        <dbReference type="ARBA" id="ARBA00023043"/>
    </source>
</evidence>
<dbReference type="InterPro" id="IPR035836">
    <property type="entry name" value="ASAP1-like_SH3"/>
</dbReference>
<feature type="region of interest" description="Disordered" evidence="11">
    <location>
        <begin position="994"/>
        <end position="1015"/>
    </location>
</feature>
<protein>
    <submittedName>
        <fullName evidence="15">Putative gtpase activating protein</fullName>
    </submittedName>
</protein>
<feature type="compositionally biased region" description="Low complexity" evidence="11">
    <location>
        <begin position="823"/>
        <end position="837"/>
    </location>
</feature>
<dbReference type="InterPro" id="IPR038508">
    <property type="entry name" value="ArfGAP_dom_sf"/>
</dbReference>
<feature type="compositionally biased region" description="Gly residues" evidence="11">
    <location>
        <begin position="1000"/>
        <end position="1015"/>
    </location>
</feature>
<feature type="region of interest" description="Disordered" evidence="11">
    <location>
        <begin position="879"/>
        <end position="916"/>
    </location>
</feature>
<dbReference type="InterPro" id="IPR011993">
    <property type="entry name" value="PH-like_dom_sf"/>
</dbReference>
<dbReference type="GO" id="GO:0005096">
    <property type="term" value="F:GTPase activator activity"/>
    <property type="evidence" value="ECO:0007669"/>
    <property type="project" value="InterPro"/>
</dbReference>
<keyword evidence="2 9" id="KW-0728">SH3 domain</keyword>
<evidence type="ECO:0000256" key="8">
    <source>
        <dbReference type="PROSITE-ProRule" id="PRU00023"/>
    </source>
</evidence>
<sequence>MPELIGVSEFLEETREDYNSPTTSTFVSRMAQCRQTIAALEETLDFDREGLTKLKKAVKAIHNSGNTHVDNEMCLVRALERLGSVALSKEEPDIGAAFLKFSVVTKELSALMKTLMQNINNIVMFPVDSLLKSELRGMKGEMKRPFDKAAKDYDSKLMKIEKEKKALAKEVGMTRSEVTSAEIADEIEKERRVFQLQMCEYLIKFNEIKTKKGIELLQHLVEYYHAQNNYFKDGLKTIAHFGTYIEELSVKLQTIRHKQDEERRKLLELRTLLRSTPDFDRVESVPPGDKGGAAGYSLHQLQGDKNHGITRSGHLLKKSEGKVRRVWQKRRCRVTADGFLDICHADETKAPTRVNLLTCQIKPLADDKKGFDLISYNRSYHFQAEDENDQKAWMSVLVNCKEKALAKAFQHANPQMSPSLIELQKTVIKHIQNLPGNDQCCDCGSKNDVTWISLNFGILVCIQCSGVHRDLGVHHSRIQSLTLDNLTTAQLLVGRAMGNNALNEVMEATLAGQGKLTPESSMEERYDFIRAKYVAKRYVMRTCADDRDLRSDLEQAVINADLSQLLQVWAEGADLTCVLPSSDFGETALHLAVLREMGSTLHIVDFLIQNMTAQGLNKQTNAPGPMDVSGKNTALHLCALHDRRECMKLLLRSGCDCDVRNSQNKLALDIAKEMGHEACKELIEHAMKREKSAFDHINTDWNIHDDGSTDFSDDDTVMMDERKSRSRPPSFVGGDSPVALRSRSSTCDSIQSGSSPSSSCNPNAVRDQRQIPIPSSGTSPKQFSSGSSVFSTSHYASSSERGGSAGPSGAGVVGSGSSGIGIGSSPNSSTSSSSVLRGSGSASAVAAAAAAVAAAGGPNSTMGGGGPFSAAAQGKKASSVNVGSLKKRTAPAPPPTTYGTLPHAPRHSQHLDGDMYGIPQSQHVMHGNLHHHHHHPDMYSTLPHLRGSDVVGAVSSGASMLSSEVRGGSTKSVQAAALHFDNKIFDRYDAYTTSASSASGGSGGGPGVGMGGSGVASGVRDPNFLSSFTGGHKRSPSGESLGRNLAGAKLVLPPAGEIPQLKPVTNRPKQPIPNQTVTVPSTSAADKSLSNGQSNESLSSVDEAIVMRRKAKGPLVVGSMYGADSGGGGTGGGGGYVDCDTSGTGGLDHSVASSSCGNFDSANSSFSRNDTTNTSGGAASSIGMDSFNLSNRSFSGGLRRCRALYDCNADNDDELEFKEGEILIVLNERTDDENWMEGQIEGDGTRRGMFPVSFVQMIND</sequence>
<dbReference type="PROSITE" id="PS50088">
    <property type="entry name" value="ANK_REPEAT"/>
    <property type="match status" value="1"/>
</dbReference>
<evidence type="ECO:0000256" key="1">
    <source>
        <dbReference type="ARBA" id="ARBA00004496"/>
    </source>
</evidence>
<name>A0A2M4AC38_9DIPT</name>
<dbReference type="AlphaFoldDB" id="A0A2M4AC38"/>
<dbReference type="PRINTS" id="PR00452">
    <property type="entry name" value="SH3DOMAIN"/>
</dbReference>
<evidence type="ECO:0000256" key="4">
    <source>
        <dbReference type="ARBA" id="ARBA00022723"/>
    </source>
</evidence>
<feature type="region of interest" description="Disordered" evidence="11">
    <location>
        <begin position="704"/>
        <end position="837"/>
    </location>
</feature>
<keyword evidence="3" id="KW-0963">Cytoplasm</keyword>
<feature type="repeat" description="ANK" evidence="8">
    <location>
        <begin position="630"/>
        <end position="662"/>
    </location>
</feature>
<dbReference type="InterPro" id="IPR027267">
    <property type="entry name" value="AH/BAR_dom_sf"/>
</dbReference>
<dbReference type="InterPro" id="IPR001849">
    <property type="entry name" value="PH_domain"/>
</dbReference>
<keyword evidence="10" id="KW-0863">Zinc-finger</keyword>
<dbReference type="SMART" id="SM00233">
    <property type="entry name" value="PH"/>
    <property type="match status" value="1"/>
</dbReference>
<dbReference type="InterPro" id="IPR001164">
    <property type="entry name" value="ArfGAP_dom"/>
</dbReference>
<dbReference type="GO" id="GO:0005737">
    <property type="term" value="C:cytoplasm"/>
    <property type="evidence" value="ECO:0007669"/>
    <property type="project" value="UniProtKB-SubCell"/>
</dbReference>
<dbReference type="CDD" id="cd07604">
    <property type="entry name" value="BAR_ASAPs"/>
    <property type="match status" value="1"/>
</dbReference>
<keyword evidence="4" id="KW-0479">Metal-binding</keyword>
<dbReference type="PANTHER" id="PTHR45854">
    <property type="entry name" value="ASAP FAMILY MEMBER"/>
    <property type="match status" value="1"/>
</dbReference>
<proteinExistence type="predicted"/>
<dbReference type="GO" id="GO:0008270">
    <property type="term" value="F:zinc ion binding"/>
    <property type="evidence" value="ECO:0007669"/>
    <property type="project" value="UniProtKB-KW"/>
</dbReference>
<dbReference type="InterPro" id="IPR002110">
    <property type="entry name" value="Ankyrin_rpt"/>
</dbReference>
<dbReference type="Pfam" id="PF12796">
    <property type="entry name" value="Ank_2"/>
    <property type="match status" value="1"/>
</dbReference>
<feature type="domain" description="PH" evidence="13">
    <location>
        <begin position="308"/>
        <end position="402"/>
    </location>
</feature>
<dbReference type="SUPFAM" id="SSF48403">
    <property type="entry name" value="Ankyrin repeat"/>
    <property type="match status" value="1"/>
</dbReference>
<evidence type="ECO:0000259" key="12">
    <source>
        <dbReference type="PROSITE" id="PS50002"/>
    </source>
</evidence>
<evidence type="ECO:0000256" key="9">
    <source>
        <dbReference type="PROSITE-ProRule" id="PRU00192"/>
    </source>
</evidence>
<dbReference type="InterPro" id="IPR037844">
    <property type="entry name" value="PH_ASAP"/>
</dbReference>